<dbReference type="InterPro" id="IPR016181">
    <property type="entry name" value="Acyl_CoA_acyltransferase"/>
</dbReference>
<evidence type="ECO:0000256" key="3">
    <source>
        <dbReference type="ARBA" id="ARBA00038502"/>
    </source>
</evidence>
<dbReference type="OrthoDB" id="6293260at2"/>
<dbReference type="PANTHER" id="PTHR43792:SF8">
    <property type="entry name" value="[RIBOSOMAL PROTEIN US5]-ALANINE N-ACETYLTRANSFERASE"/>
    <property type="match status" value="1"/>
</dbReference>
<dbReference type="Pfam" id="PF13302">
    <property type="entry name" value="Acetyltransf_3"/>
    <property type="match status" value="1"/>
</dbReference>
<proteinExistence type="inferred from homology"/>
<evidence type="ECO:0000313" key="5">
    <source>
        <dbReference type="EMBL" id="PIP01097.1"/>
    </source>
</evidence>
<evidence type="ECO:0000259" key="4">
    <source>
        <dbReference type="PROSITE" id="PS51186"/>
    </source>
</evidence>
<keyword evidence="1" id="KW-0808">Transferase</keyword>
<dbReference type="GO" id="GO:0008999">
    <property type="term" value="F:protein-N-terminal-alanine acetyltransferase activity"/>
    <property type="evidence" value="ECO:0007669"/>
    <property type="project" value="TreeGrafter"/>
</dbReference>
<accession>A0A2G9X2B2</accession>
<organism evidence="5 6">
    <name type="scientific">Pleomorphomonas carboxyditropha</name>
    <dbReference type="NCBI Taxonomy" id="2023338"/>
    <lineage>
        <taxon>Bacteria</taxon>
        <taxon>Pseudomonadati</taxon>
        <taxon>Pseudomonadota</taxon>
        <taxon>Alphaproteobacteria</taxon>
        <taxon>Hyphomicrobiales</taxon>
        <taxon>Pleomorphomonadaceae</taxon>
        <taxon>Pleomorphomonas</taxon>
    </lineage>
</organism>
<dbReference type="InterPro" id="IPR051531">
    <property type="entry name" value="N-acetyltransferase"/>
</dbReference>
<keyword evidence="6" id="KW-1185">Reference proteome</keyword>
<keyword evidence="2" id="KW-0012">Acyltransferase</keyword>
<comment type="similarity">
    <text evidence="3">Belongs to the acetyltransferase family. RimJ subfamily.</text>
</comment>
<dbReference type="EMBL" id="NQVN01000001">
    <property type="protein sequence ID" value="PIP01097.1"/>
    <property type="molecule type" value="Genomic_DNA"/>
</dbReference>
<dbReference type="Proteomes" id="UP000231070">
    <property type="component" value="Unassembled WGS sequence"/>
</dbReference>
<dbReference type="Gene3D" id="3.40.630.30">
    <property type="match status" value="1"/>
</dbReference>
<dbReference type="RefSeq" id="WP_100079034.1">
    <property type="nucleotide sequence ID" value="NZ_NQVN01000001.1"/>
</dbReference>
<dbReference type="PROSITE" id="PS51186">
    <property type="entry name" value="GNAT"/>
    <property type="match status" value="1"/>
</dbReference>
<dbReference type="AlphaFoldDB" id="A0A2G9X2B2"/>
<evidence type="ECO:0000256" key="1">
    <source>
        <dbReference type="ARBA" id="ARBA00022679"/>
    </source>
</evidence>
<dbReference type="SUPFAM" id="SSF55729">
    <property type="entry name" value="Acyl-CoA N-acyltransferases (Nat)"/>
    <property type="match status" value="1"/>
</dbReference>
<evidence type="ECO:0000256" key="2">
    <source>
        <dbReference type="ARBA" id="ARBA00023315"/>
    </source>
</evidence>
<sequence length="213" mass="22898">MPALPSSLSTQRLDLRRYAAADAAWYAAMALRNRAHLARFESGNAAMSIASEADARAAIRTFGEMADAGKAAFLGAFRRQDGAFVGQVYVGVGHPDLPGYLVGYFCDEAHLRQGYTVEAAAAVVAALFADCNARRVGLWCDDTNLASQRIAGRLGMRREGHLRADKRHADGTITGSLCYGLLREEFLAEETLVAVQAGRPTAGTKSERSSRSK</sequence>
<evidence type="ECO:0000313" key="6">
    <source>
        <dbReference type="Proteomes" id="UP000231070"/>
    </source>
</evidence>
<gene>
    <name evidence="5" type="ORF">CJ014_03150</name>
</gene>
<dbReference type="GO" id="GO:0005737">
    <property type="term" value="C:cytoplasm"/>
    <property type="evidence" value="ECO:0007669"/>
    <property type="project" value="TreeGrafter"/>
</dbReference>
<protein>
    <recommendedName>
        <fullName evidence="4">N-acetyltransferase domain-containing protein</fullName>
    </recommendedName>
</protein>
<name>A0A2G9X2B2_9HYPH</name>
<feature type="domain" description="N-acetyltransferase" evidence="4">
    <location>
        <begin position="29"/>
        <end position="184"/>
    </location>
</feature>
<reference evidence="5 6" key="1">
    <citation type="submission" date="2017-08" db="EMBL/GenBank/DDBJ databases">
        <title>Pleomorphomonas carboxidotrophicus sp. nov., a new mesophilic hydrogenogenic carboxidotroph.</title>
        <authorList>
            <person name="Esquivel-Elizondo S."/>
            <person name="Krajmalnik-Brown R."/>
            <person name="Maldonado J."/>
        </authorList>
    </citation>
    <scope>NUCLEOTIDE SEQUENCE [LARGE SCALE GENOMIC DNA]</scope>
    <source>
        <strain evidence="5 6">SVCO-16</strain>
    </source>
</reference>
<dbReference type="PANTHER" id="PTHR43792">
    <property type="entry name" value="GNAT FAMILY, PUTATIVE (AFU_ORTHOLOGUE AFUA_3G00765)-RELATED-RELATED"/>
    <property type="match status" value="1"/>
</dbReference>
<comment type="caution">
    <text evidence="5">The sequence shown here is derived from an EMBL/GenBank/DDBJ whole genome shotgun (WGS) entry which is preliminary data.</text>
</comment>
<dbReference type="InterPro" id="IPR000182">
    <property type="entry name" value="GNAT_dom"/>
</dbReference>